<evidence type="ECO:0000313" key="3">
    <source>
        <dbReference type="Proteomes" id="UP000286678"/>
    </source>
</evidence>
<accession>A0A432XGR7</accession>
<keyword evidence="3" id="KW-1185">Reference proteome</keyword>
<keyword evidence="1" id="KW-1133">Transmembrane helix</keyword>
<reference evidence="3" key="1">
    <citation type="journal article" date="2018" name="Front. Microbiol.">
        <title>Genome-Based Analysis Reveals the Taxonomy and Diversity of the Family Idiomarinaceae.</title>
        <authorList>
            <person name="Liu Y."/>
            <person name="Lai Q."/>
            <person name="Shao Z."/>
        </authorList>
    </citation>
    <scope>NUCLEOTIDE SEQUENCE [LARGE SCALE GENOMIC DNA]</scope>
    <source>
        <strain evidence="3">SW15</strain>
    </source>
</reference>
<keyword evidence="1" id="KW-0472">Membrane</keyword>
<evidence type="ECO:0000256" key="1">
    <source>
        <dbReference type="SAM" id="Phobius"/>
    </source>
</evidence>
<organism evidence="2 3">
    <name type="scientific">Pseudidiomarina aquimaris</name>
    <dbReference type="NCBI Taxonomy" id="641841"/>
    <lineage>
        <taxon>Bacteria</taxon>
        <taxon>Pseudomonadati</taxon>
        <taxon>Pseudomonadota</taxon>
        <taxon>Gammaproteobacteria</taxon>
        <taxon>Alteromonadales</taxon>
        <taxon>Idiomarinaceae</taxon>
        <taxon>Pseudidiomarina</taxon>
    </lineage>
</organism>
<evidence type="ECO:0000313" key="2">
    <source>
        <dbReference type="EMBL" id="RUO47806.1"/>
    </source>
</evidence>
<gene>
    <name evidence="2" type="ORF">CWE21_08205</name>
</gene>
<feature type="transmembrane region" description="Helical" evidence="1">
    <location>
        <begin position="80"/>
        <end position="100"/>
    </location>
</feature>
<keyword evidence="1" id="KW-0812">Transmembrane</keyword>
<dbReference type="AlphaFoldDB" id="A0A432XGR7"/>
<feature type="transmembrane region" description="Helical" evidence="1">
    <location>
        <begin position="12"/>
        <end position="33"/>
    </location>
</feature>
<comment type="caution">
    <text evidence="2">The sequence shown here is derived from an EMBL/GenBank/DDBJ whole genome shotgun (WGS) entry which is preliminary data.</text>
</comment>
<feature type="transmembrane region" description="Helical" evidence="1">
    <location>
        <begin position="53"/>
        <end position="68"/>
    </location>
</feature>
<sequence length="167" mass="18867">MTWDELLSTGLHWLFKASFFIISSALFAIALWGLPATVFPNDAGWHDLSNMEILFLTGFTLLSARYIVKVRKHSAKVGNAIYRYFTAIGIHTFVFISSELLFGSLSSYNNQLLMNNKQEYWNLAYNASLLLLIFAIAPKGKLKFSQAVSATSPPEKVTLREEKQDHV</sequence>
<name>A0A432XGR7_9GAMM</name>
<dbReference type="EMBL" id="PIPT01000005">
    <property type="protein sequence ID" value="RUO47806.1"/>
    <property type="molecule type" value="Genomic_DNA"/>
</dbReference>
<dbReference type="Proteomes" id="UP000286678">
    <property type="component" value="Unassembled WGS sequence"/>
</dbReference>
<protein>
    <submittedName>
        <fullName evidence="2">Uncharacterized protein</fullName>
    </submittedName>
</protein>
<proteinExistence type="predicted"/>
<feature type="transmembrane region" description="Helical" evidence="1">
    <location>
        <begin position="120"/>
        <end position="137"/>
    </location>
</feature>